<dbReference type="EMBL" id="JAOAOG010000118">
    <property type="protein sequence ID" value="KAJ6248086.1"/>
    <property type="molecule type" value="Genomic_DNA"/>
</dbReference>
<dbReference type="SMART" id="SM00584">
    <property type="entry name" value="TLDc"/>
    <property type="match status" value="1"/>
</dbReference>
<evidence type="ECO:0000256" key="3">
    <source>
        <dbReference type="ARBA" id="ARBA00023128"/>
    </source>
</evidence>
<gene>
    <name evidence="8" type="ORF">M0813_18000</name>
</gene>
<proteinExistence type="inferred from homology"/>
<comment type="similarity">
    <text evidence="2">Belongs to the OXR1 family.</text>
</comment>
<dbReference type="Proteomes" id="UP001150062">
    <property type="component" value="Unassembled WGS sequence"/>
</dbReference>
<keyword evidence="3" id="KW-0496">Mitochondrion</keyword>
<dbReference type="Pfam" id="PF07534">
    <property type="entry name" value="TLD"/>
    <property type="match status" value="1"/>
</dbReference>
<sequence>MEEPLNQLLNQMTLLVKEEIKTIQINTENYLNTNLNQIIRKLNELDSQIQKLDKRVTKLEKSKQSVNFMNSKKIKNQGLDEIEPLGNILRKKSYQKQKKDQNDLGLGYEKEKEEKEVSQFWSEIDPESQNIGHELGSQSAPENMVLEEMNNDSNNNNNNNNIENNKKNIDNYLFNQKSQKQEENHQVPKNEINKKAKGQDFNQTQRKNNRESKKKNKVYNTPDDPDIANNEDSAEFQTDKTLNNHNNILNFGEVGYGEDDDDDNEDNAENGDDDEDDENDDDYRDHKNNQNYRGGENGKKKKKKILKRKKKRYSNPQYMTPKSKTPYSSKNKKQYETQQTPVQRAKRLFTEKSQKAPFLSPKTPSFETIRKLPFAISMIGEAEKRERELLKFNPNFNYRPFGESDILDEALAMVLYLAIPFKVLPQTVLLYSDLKNERSLREFHRLVDNKGATIIIMRNEDGFIFGGFASSKWNADQVYFGNSKCFLFNLSLDTKIPYLKKKQKKCLWGSKSSIKFGTTDLVLQQDFQNCYSRIEGCYGVGLGRNSIEAKTLLTGEDHFIPEIIEVFGFAKLEN</sequence>
<feature type="compositionally biased region" description="Basic and acidic residues" evidence="6">
    <location>
        <begin position="179"/>
        <end position="198"/>
    </location>
</feature>
<feature type="domain" description="TLDc" evidence="7">
    <location>
        <begin position="405"/>
        <end position="570"/>
    </location>
</feature>
<name>A0ABQ8YU01_9EUKA</name>
<feature type="compositionally biased region" description="Polar residues" evidence="6">
    <location>
        <begin position="314"/>
        <end position="329"/>
    </location>
</feature>
<evidence type="ECO:0000259" key="7">
    <source>
        <dbReference type="PROSITE" id="PS51886"/>
    </source>
</evidence>
<feature type="coiled-coil region" evidence="5">
    <location>
        <begin position="35"/>
        <end position="62"/>
    </location>
</feature>
<evidence type="ECO:0000256" key="2">
    <source>
        <dbReference type="ARBA" id="ARBA00009540"/>
    </source>
</evidence>
<accession>A0ABQ8YU01</accession>
<keyword evidence="5" id="KW-0175">Coiled coil</keyword>
<feature type="compositionally biased region" description="Acidic residues" evidence="6">
    <location>
        <begin position="256"/>
        <end position="282"/>
    </location>
</feature>
<feature type="compositionally biased region" description="Basic residues" evidence="6">
    <location>
        <begin position="299"/>
        <end position="313"/>
    </location>
</feature>
<protein>
    <recommendedName>
        <fullName evidence="4">Oxidation resistance protein 1</fullName>
    </recommendedName>
</protein>
<evidence type="ECO:0000313" key="8">
    <source>
        <dbReference type="EMBL" id="KAJ6248086.1"/>
    </source>
</evidence>
<evidence type="ECO:0000256" key="6">
    <source>
        <dbReference type="SAM" id="MobiDB-lite"/>
    </source>
</evidence>
<evidence type="ECO:0000256" key="4">
    <source>
        <dbReference type="ARBA" id="ARBA00040604"/>
    </source>
</evidence>
<dbReference type="PROSITE" id="PS51886">
    <property type="entry name" value="TLDC"/>
    <property type="match status" value="1"/>
</dbReference>
<organism evidence="8 9">
    <name type="scientific">Anaeramoeba flamelloides</name>
    <dbReference type="NCBI Taxonomy" id="1746091"/>
    <lineage>
        <taxon>Eukaryota</taxon>
        <taxon>Metamonada</taxon>
        <taxon>Anaeramoebidae</taxon>
        <taxon>Anaeramoeba</taxon>
    </lineage>
</organism>
<reference evidence="8" key="1">
    <citation type="submission" date="2022-08" db="EMBL/GenBank/DDBJ databases">
        <title>Novel sulfate-reducing endosymbionts in the free-living metamonad Anaeramoeba.</title>
        <authorList>
            <person name="Jerlstrom-Hultqvist J."/>
            <person name="Cepicka I."/>
            <person name="Gallot-Lavallee L."/>
            <person name="Salas-Leiva D."/>
            <person name="Curtis B.A."/>
            <person name="Zahonova K."/>
            <person name="Pipaliya S."/>
            <person name="Dacks J."/>
            <person name="Roger A.J."/>
        </authorList>
    </citation>
    <scope>NUCLEOTIDE SEQUENCE</scope>
    <source>
        <strain evidence="8">Schooner1</strain>
    </source>
</reference>
<dbReference type="InterPro" id="IPR006571">
    <property type="entry name" value="TLDc_dom"/>
</dbReference>
<evidence type="ECO:0000256" key="5">
    <source>
        <dbReference type="SAM" id="Coils"/>
    </source>
</evidence>
<comment type="caution">
    <text evidence="8">The sequence shown here is derived from an EMBL/GenBank/DDBJ whole genome shotgun (WGS) entry which is preliminary data.</text>
</comment>
<dbReference type="PANTHER" id="PTHR23354:SF62">
    <property type="entry name" value="MUSTARD, ISOFORM V"/>
    <property type="match status" value="1"/>
</dbReference>
<dbReference type="PANTHER" id="PTHR23354">
    <property type="entry name" value="NUCLEOLAR PROTEIN 7/ESTROGEN RECEPTOR COACTIVATOR-RELATED"/>
    <property type="match status" value="1"/>
</dbReference>
<feature type="region of interest" description="Disordered" evidence="6">
    <location>
        <begin position="179"/>
        <end position="340"/>
    </location>
</feature>
<feature type="compositionally biased region" description="Polar residues" evidence="6">
    <location>
        <begin position="235"/>
        <end position="249"/>
    </location>
</feature>
<evidence type="ECO:0000313" key="9">
    <source>
        <dbReference type="Proteomes" id="UP001150062"/>
    </source>
</evidence>
<keyword evidence="9" id="KW-1185">Reference proteome</keyword>
<evidence type="ECO:0000256" key="1">
    <source>
        <dbReference type="ARBA" id="ARBA00004173"/>
    </source>
</evidence>
<comment type="subcellular location">
    <subcellularLocation>
        <location evidence="1">Mitochondrion</location>
    </subcellularLocation>
</comment>